<evidence type="ECO:0000259" key="8">
    <source>
        <dbReference type="PROSITE" id="PS50011"/>
    </source>
</evidence>
<dbReference type="PANTHER" id="PTHR43671">
    <property type="entry name" value="SERINE/THREONINE-PROTEIN KINASE NEK"/>
    <property type="match status" value="1"/>
</dbReference>
<evidence type="ECO:0000256" key="3">
    <source>
        <dbReference type="ARBA" id="ARBA00022741"/>
    </source>
</evidence>
<evidence type="ECO:0000256" key="6">
    <source>
        <dbReference type="SAM" id="MobiDB-lite"/>
    </source>
</evidence>
<gene>
    <name evidence="9" type="ORF">FDG2_0044</name>
</gene>
<dbReference type="Gene3D" id="1.10.510.10">
    <property type="entry name" value="Transferase(Phosphotransferase) domain 1"/>
    <property type="match status" value="1"/>
</dbReference>
<dbReference type="InterPro" id="IPR050660">
    <property type="entry name" value="NEK_Ser/Thr_kinase"/>
</dbReference>
<keyword evidence="10" id="KW-1185">Reference proteome</keyword>
<keyword evidence="2" id="KW-0808">Transferase</keyword>
<evidence type="ECO:0000256" key="4">
    <source>
        <dbReference type="ARBA" id="ARBA00022777"/>
    </source>
</evidence>
<dbReference type="Pfam" id="PF00652">
    <property type="entry name" value="Ricin_B_lectin"/>
    <property type="match status" value="1"/>
</dbReference>
<keyword evidence="7" id="KW-1133">Transmembrane helix</keyword>
<dbReference type="PROSITE" id="PS50231">
    <property type="entry name" value="RICIN_B_LECTIN"/>
    <property type="match status" value="1"/>
</dbReference>
<keyword evidence="7" id="KW-0812">Transmembrane</keyword>
<dbReference type="InterPro" id="IPR008271">
    <property type="entry name" value="Ser/Thr_kinase_AS"/>
</dbReference>
<evidence type="ECO:0000256" key="2">
    <source>
        <dbReference type="ARBA" id="ARBA00022679"/>
    </source>
</evidence>
<accession>A0A1C3NSW9</accession>
<evidence type="ECO:0000313" key="9">
    <source>
        <dbReference type="EMBL" id="SBW17060.1"/>
    </source>
</evidence>
<feature type="transmembrane region" description="Helical" evidence="7">
    <location>
        <begin position="196"/>
        <end position="221"/>
    </location>
</feature>
<evidence type="ECO:0000256" key="1">
    <source>
        <dbReference type="ARBA" id="ARBA00012513"/>
    </source>
</evidence>
<protein>
    <recommendedName>
        <fullName evidence="1">non-specific serine/threonine protein kinase</fullName>
        <ecNumber evidence="1">2.7.11.1</ecNumber>
    </recommendedName>
</protein>
<dbReference type="PROSITE" id="PS00108">
    <property type="entry name" value="PROTEIN_KINASE_ST"/>
    <property type="match status" value="1"/>
</dbReference>
<dbReference type="EMBL" id="FLUV01000020">
    <property type="protein sequence ID" value="SBW17060.1"/>
    <property type="molecule type" value="Genomic_DNA"/>
</dbReference>
<dbReference type="CDD" id="cd00161">
    <property type="entry name" value="beta-trefoil_Ricin-like"/>
    <property type="match status" value="1"/>
</dbReference>
<dbReference type="PANTHER" id="PTHR43671:SF13">
    <property type="entry name" value="SERINE_THREONINE-PROTEIN KINASE NEK2"/>
    <property type="match status" value="1"/>
</dbReference>
<evidence type="ECO:0000256" key="5">
    <source>
        <dbReference type="ARBA" id="ARBA00022840"/>
    </source>
</evidence>
<proteinExistence type="predicted"/>
<dbReference type="Proteomes" id="UP000199013">
    <property type="component" value="Unassembled WGS sequence"/>
</dbReference>
<feature type="region of interest" description="Disordered" evidence="6">
    <location>
        <begin position="154"/>
        <end position="192"/>
    </location>
</feature>
<name>A0A1C3NSW9_9ACTN</name>
<dbReference type="Pfam" id="PF00069">
    <property type="entry name" value="Pkinase"/>
    <property type="match status" value="1"/>
</dbReference>
<feature type="domain" description="Protein kinase" evidence="8">
    <location>
        <begin position="1"/>
        <end position="147"/>
    </location>
</feature>
<dbReference type="GO" id="GO:0004674">
    <property type="term" value="F:protein serine/threonine kinase activity"/>
    <property type="evidence" value="ECO:0007669"/>
    <property type="project" value="UniProtKB-EC"/>
</dbReference>
<evidence type="ECO:0000256" key="7">
    <source>
        <dbReference type="SAM" id="Phobius"/>
    </source>
</evidence>
<dbReference type="SUPFAM" id="SSF56112">
    <property type="entry name" value="Protein kinase-like (PK-like)"/>
    <property type="match status" value="1"/>
</dbReference>
<dbReference type="SUPFAM" id="SSF50370">
    <property type="entry name" value="Ricin B-like lectins"/>
    <property type="match status" value="1"/>
</dbReference>
<dbReference type="Gene3D" id="2.80.10.50">
    <property type="match status" value="1"/>
</dbReference>
<dbReference type="InterPro" id="IPR000719">
    <property type="entry name" value="Prot_kinase_dom"/>
</dbReference>
<reference evidence="10" key="1">
    <citation type="submission" date="2016-02" db="EMBL/GenBank/DDBJ databases">
        <authorList>
            <person name="Wibberg D."/>
        </authorList>
    </citation>
    <scope>NUCLEOTIDE SEQUENCE [LARGE SCALE GENOMIC DNA]</scope>
</reference>
<keyword evidence="4" id="KW-0418">Kinase</keyword>
<dbReference type="GO" id="GO:0005524">
    <property type="term" value="F:ATP binding"/>
    <property type="evidence" value="ECO:0007669"/>
    <property type="project" value="UniProtKB-KW"/>
</dbReference>
<keyword evidence="5" id="KW-0067">ATP-binding</keyword>
<dbReference type="AlphaFoldDB" id="A0A1C3NSW9"/>
<keyword evidence="3" id="KW-0547">Nucleotide-binding</keyword>
<keyword evidence="7" id="KW-0472">Membrane</keyword>
<sequence length="344" mass="37534">MIHCDLKPGNIILAADGPRVIDFGISRAVEASSTRLTQAGVQIGTPAFMAPEQVRGKSLETSGDIFSLGSTAYYAVTGELPFGGDAAVFHRIEHKQPDWDRCPDQIRGVLERCVEKDPAGRPTPAGLIELCRAASTDKRLRIDESWLPPTVIADLGRYNTTPPEPPQLLPTESEPPRPQLPISKSPDRSGRKRSPWLIGVLSAVVLVATIIISILLINGWLNRANDSTGPTTPDESSRNLDVTTAPAHTSGFTLHNNRFEQRMCLDADLNGHSSNGTKVQLWACNGSVQQRWDYEGDPYTTGALIRSVQWPAMCLDADTNTIGGNGTKVQLWTCNGFAQQQWQE</sequence>
<organism evidence="9 10">
    <name type="scientific">Candidatus Protofrankia californiensis</name>
    <dbReference type="NCBI Taxonomy" id="1839754"/>
    <lineage>
        <taxon>Bacteria</taxon>
        <taxon>Bacillati</taxon>
        <taxon>Actinomycetota</taxon>
        <taxon>Actinomycetes</taxon>
        <taxon>Frankiales</taxon>
        <taxon>Frankiaceae</taxon>
        <taxon>Protofrankia</taxon>
    </lineage>
</organism>
<dbReference type="InterPro" id="IPR011009">
    <property type="entry name" value="Kinase-like_dom_sf"/>
</dbReference>
<dbReference type="EC" id="2.7.11.1" evidence="1"/>
<dbReference type="InterPro" id="IPR035992">
    <property type="entry name" value="Ricin_B-like_lectins"/>
</dbReference>
<dbReference type="PROSITE" id="PS50011">
    <property type="entry name" value="PROTEIN_KINASE_DOM"/>
    <property type="match status" value="1"/>
</dbReference>
<dbReference type="SMART" id="SM00220">
    <property type="entry name" value="S_TKc"/>
    <property type="match status" value="1"/>
</dbReference>
<dbReference type="InterPro" id="IPR000772">
    <property type="entry name" value="Ricin_B_lectin"/>
</dbReference>
<evidence type="ECO:0000313" key="10">
    <source>
        <dbReference type="Proteomes" id="UP000199013"/>
    </source>
</evidence>